<comment type="caution">
    <text evidence="2">The sequence shown here is derived from an EMBL/GenBank/DDBJ whole genome shotgun (WGS) entry which is preliminary data.</text>
</comment>
<dbReference type="Proteomes" id="UP001157418">
    <property type="component" value="Unassembled WGS sequence"/>
</dbReference>
<evidence type="ECO:0000256" key="1">
    <source>
        <dbReference type="SAM" id="MobiDB-lite"/>
    </source>
</evidence>
<feature type="compositionally biased region" description="Polar residues" evidence="1">
    <location>
        <begin position="35"/>
        <end position="44"/>
    </location>
</feature>
<protein>
    <submittedName>
        <fullName evidence="2">Uncharacterized protein</fullName>
    </submittedName>
</protein>
<name>A0AAU9M193_9ASTR</name>
<evidence type="ECO:0000313" key="2">
    <source>
        <dbReference type="EMBL" id="CAH1419306.1"/>
    </source>
</evidence>
<sequence length="149" mass="16996">MILKRRSTGNRPLIPVHKRNIDKTGLRIKRYDIENSSDSSSKPLNPNNVPPAVATGLEGRRERSISTGRSSGGYYERFHKYSPVVPITVLQLKLSLNFVILSTHLNWFEPSFVNGVKISQWESRVSGNIKFGVLDVVNWRHSRKFSFDT</sequence>
<feature type="compositionally biased region" description="Low complexity" evidence="1">
    <location>
        <begin position="45"/>
        <end position="54"/>
    </location>
</feature>
<reference evidence="2 3" key="1">
    <citation type="submission" date="2022-01" db="EMBL/GenBank/DDBJ databases">
        <authorList>
            <person name="Xiong W."/>
            <person name="Schranz E."/>
        </authorList>
    </citation>
    <scope>NUCLEOTIDE SEQUENCE [LARGE SCALE GENOMIC DNA]</scope>
</reference>
<accession>A0AAU9M193</accession>
<dbReference type="EMBL" id="CAKMRJ010000254">
    <property type="protein sequence ID" value="CAH1419306.1"/>
    <property type="molecule type" value="Genomic_DNA"/>
</dbReference>
<feature type="region of interest" description="Disordered" evidence="1">
    <location>
        <begin position="35"/>
        <end position="68"/>
    </location>
</feature>
<proteinExistence type="predicted"/>
<dbReference type="AlphaFoldDB" id="A0AAU9M193"/>
<keyword evidence="3" id="KW-1185">Reference proteome</keyword>
<evidence type="ECO:0000313" key="3">
    <source>
        <dbReference type="Proteomes" id="UP001157418"/>
    </source>
</evidence>
<gene>
    <name evidence="2" type="ORF">LVIROSA_LOCUS6844</name>
</gene>
<organism evidence="2 3">
    <name type="scientific">Lactuca virosa</name>
    <dbReference type="NCBI Taxonomy" id="75947"/>
    <lineage>
        <taxon>Eukaryota</taxon>
        <taxon>Viridiplantae</taxon>
        <taxon>Streptophyta</taxon>
        <taxon>Embryophyta</taxon>
        <taxon>Tracheophyta</taxon>
        <taxon>Spermatophyta</taxon>
        <taxon>Magnoliopsida</taxon>
        <taxon>eudicotyledons</taxon>
        <taxon>Gunneridae</taxon>
        <taxon>Pentapetalae</taxon>
        <taxon>asterids</taxon>
        <taxon>campanulids</taxon>
        <taxon>Asterales</taxon>
        <taxon>Asteraceae</taxon>
        <taxon>Cichorioideae</taxon>
        <taxon>Cichorieae</taxon>
        <taxon>Lactucinae</taxon>
        <taxon>Lactuca</taxon>
    </lineage>
</organism>